<sequence>MFDVQRVNSHGGSLRIFVCRQDAAYPTRSSVDELDNLERSLRLDSVETYINFEKRVNENRLKLQGLLRGLKKDGHKIAAYGAPAKGNTLLNYMEIGTDLLEYVVDDSPYKQGLYTPGMHIPVVSSQSLENNRPDYLFILAWNFAEQIMVKCSDFRNKGGRFILPVPEPKII</sequence>
<dbReference type="Gene3D" id="3.40.50.720">
    <property type="entry name" value="NAD(P)-binding Rossmann-like Domain"/>
    <property type="match status" value="1"/>
</dbReference>
<protein>
    <submittedName>
        <fullName evidence="2">NDP-hexose 3-C-methyltransferase</fullName>
    </submittedName>
</protein>
<dbReference type="Gene3D" id="6.10.250.3100">
    <property type="match status" value="1"/>
</dbReference>
<dbReference type="InterPro" id="IPR013691">
    <property type="entry name" value="MeTrfase_14"/>
</dbReference>
<accession>A0A0G1MMT1</accession>
<dbReference type="GO" id="GO:0032259">
    <property type="term" value="P:methylation"/>
    <property type="evidence" value="ECO:0007669"/>
    <property type="project" value="UniProtKB-KW"/>
</dbReference>
<dbReference type="EMBL" id="LCJR01000011">
    <property type="protein sequence ID" value="KKT82092.1"/>
    <property type="molecule type" value="Genomic_DNA"/>
</dbReference>
<evidence type="ECO:0000259" key="1">
    <source>
        <dbReference type="Pfam" id="PF08484"/>
    </source>
</evidence>
<dbReference type="GO" id="GO:0008168">
    <property type="term" value="F:methyltransferase activity"/>
    <property type="evidence" value="ECO:0007669"/>
    <property type="project" value="UniProtKB-KW"/>
</dbReference>
<name>A0A0G1MMT1_9BACT</name>
<evidence type="ECO:0000313" key="3">
    <source>
        <dbReference type="Proteomes" id="UP000034032"/>
    </source>
</evidence>
<dbReference type="Pfam" id="PF08484">
    <property type="entry name" value="Methyltransf_14"/>
    <property type="match status" value="1"/>
</dbReference>
<dbReference type="AlphaFoldDB" id="A0A0G1MMT1"/>
<proteinExistence type="predicted"/>
<organism evidence="2 3">
    <name type="scientific">Candidatus Yanofskybacteria bacterium GW2011_GWA2_44_9</name>
    <dbReference type="NCBI Taxonomy" id="1619025"/>
    <lineage>
        <taxon>Bacteria</taxon>
        <taxon>Candidatus Yanofskyibacteriota</taxon>
    </lineage>
</organism>
<feature type="domain" description="C-methyltransferase" evidence="1">
    <location>
        <begin position="9"/>
        <end position="166"/>
    </location>
</feature>
<reference evidence="2 3" key="1">
    <citation type="journal article" date="2015" name="Nature">
        <title>rRNA introns, odd ribosomes, and small enigmatic genomes across a large radiation of phyla.</title>
        <authorList>
            <person name="Brown C.T."/>
            <person name="Hug L.A."/>
            <person name="Thomas B.C."/>
            <person name="Sharon I."/>
            <person name="Castelle C.J."/>
            <person name="Singh A."/>
            <person name="Wilkins M.J."/>
            <person name="Williams K.H."/>
            <person name="Banfield J.F."/>
        </authorList>
    </citation>
    <scope>NUCLEOTIDE SEQUENCE [LARGE SCALE GENOMIC DNA]</scope>
</reference>
<gene>
    <name evidence="2" type="ORF">UW79_C0011G0002</name>
</gene>
<keyword evidence="2" id="KW-0489">Methyltransferase</keyword>
<dbReference type="Proteomes" id="UP000034032">
    <property type="component" value="Unassembled WGS sequence"/>
</dbReference>
<comment type="caution">
    <text evidence="2">The sequence shown here is derived from an EMBL/GenBank/DDBJ whole genome shotgun (WGS) entry which is preliminary data.</text>
</comment>
<evidence type="ECO:0000313" key="2">
    <source>
        <dbReference type="EMBL" id="KKT82092.1"/>
    </source>
</evidence>
<keyword evidence="2" id="KW-0808">Transferase</keyword>